<reference evidence="1 2" key="1">
    <citation type="submission" date="2022-05" db="EMBL/GenBank/DDBJ databases">
        <title>Genome Sequencing of Bee-Associated Microbes.</title>
        <authorList>
            <person name="Dunlap C."/>
        </authorList>
    </citation>
    <scope>NUCLEOTIDE SEQUENCE [LARGE SCALE GENOMIC DNA]</scope>
    <source>
        <strain evidence="1 2">NRRL B-04010</strain>
    </source>
</reference>
<dbReference type="RefSeq" id="WP_268600622.1">
    <property type="nucleotide sequence ID" value="NZ_JAMDNP010000001.1"/>
</dbReference>
<dbReference type="Proteomes" id="UP001527181">
    <property type="component" value="Unassembled WGS sequence"/>
</dbReference>
<organism evidence="1 2">
    <name type="scientific">Paenibacillus alvei</name>
    <name type="common">Bacillus alvei</name>
    <dbReference type="NCBI Taxonomy" id="44250"/>
    <lineage>
        <taxon>Bacteria</taxon>
        <taxon>Bacillati</taxon>
        <taxon>Bacillota</taxon>
        <taxon>Bacilli</taxon>
        <taxon>Bacillales</taxon>
        <taxon>Paenibacillaceae</taxon>
        <taxon>Paenibacillus</taxon>
    </lineage>
</organism>
<gene>
    <name evidence="1" type="ORF">M5X12_00275</name>
</gene>
<accession>A0ABT4GRC4</accession>
<keyword evidence="2" id="KW-1185">Reference proteome</keyword>
<evidence type="ECO:0000313" key="1">
    <source>
        <dbReference type="EMBL" id="MCY9758997.1"/>
    </source>
</evidence>
<protein>
    <recommendedName>
        <fullName evidence="3">Transcriptional regulator</fullName>
    </recommendedName>
</protein>
<name>A0ABT4GRC4_PAEAL</name>
<evidence type="ECO:0000313" key="2">
    <source>
        <dbReference type="Proteomes" id="UP001527181"/>
    </source>
</evidence>
<dbReference type="EMBL" id="JAMDNP010000001">
    <property type="protein sequence ID" value="MCY9758997.1"/>
    <property type="molecule type" value="Genomic_DNA"/>
</dbReference>
<evidence type="ECO:0008006" key="3">
    <source>
        <dbReference type="Google" id="ProtNLM"/>
    </source>
</evidence>
<proteinExistence type="predicted"/>
<comment type="caution">
    <text evidence="1">The sequence shown here is derived from an EMBL/GenBank/DDBJ whole genome shotgun (WGS) entry which is preliminary data.</text>
</comment>
<sequence>MKDWREEMQWTLPTQKPIEPVQPYLCNCKAAMKGKWIDGVYTCIKCNKAVYDTMRPAPKK</sequence>